<proteinExistence type="predicted"/>
<evidence type="ECO:0000313" key="1">
    <source>
        <dbReference type="EMBL" id="EAA20616.1"/>
    </source>
</evidence>
<gene>
    <name evidence="1" type="ORF">PY01319</name>
</gene>
<comment type="caution">
    <text evidence="1">The sequence shown here is derived from an EMBL/GenBank/DDBJ whole genome shotgun (WGS) entry which is preliminary data.</text>
</comment>
<name>Q7RPY5_PLAYO</name>
<keyword evidence="2" id="KW-1185">Reference proteome</keyword>
<organism evidence="1 2">
    <name type="scientific">Plasmodium yoelii yoelii</name>
    <dbReference type="NCBI Taxonomy" id="73239"/>
    <lineage>
        <taxon>Eukaryota</taxon>
        <taxon>Sar</taxon>
        <taxon>Alveolata</taxon>
        <taxon>Apicomplexa</taxon>
        <taxon>Aconoidasida</taxon>
        <taxon>Haemosporida</taxon>
        <taxon>Plasmodiidae</taxon>
        <taxon>Plasmodium</taxon>
        <taxon>Plasmodium (Vinckeia)</taxon>
    </lineage>
</organism>
<protein>
    <submittedName>
        <fullName evidence="1">Uncharacterized protein</fullName>
    </submittedName>
</protein>
<dbReference type="InParanoid" id="Q7RPY5"/>
<accession>Q7RPY5</accession>
<feature type="non-terminal residue" evidence="1">
    <location>
        <position position="1"/>
    </location>
</feature>
<dbReference type="PaxDb" id="73239-Q7RPY5"/>
<reference evidence="1 2" key="1">
    <citation type="journal article" date="2002" name="Nature">
        <title>Genome sequence and comparative analysis of the model rodent malaria parasite Plasmodium yoelii yoelii.</title>
        <authorList>
            <person name="Carlton J.M."/>
            <person name="Angiuoli S.V."/>
            <person name="Suh B.B."/>
            <person name="Kooij T.W."/>
            <person name="Pertea M."/>
            <person name="Silva J.C."/>
            <person name="Ermolaeva M.D."/>
            <person name="Allen J.E."/>
            <person name="Selengut J.D."/>
            <person name="Koo H.L."/>
            <person name="Peterson J.D."/>
            <person name="Pop M."/>
            <person name="Kosack D.S."/>
            <person name="Shumway M.F."/>
            <person name="Bidwell S.L."/>
            <person name="Shallom S.J."/>
            <person name="van Aken S.E."/>
            <person name="Riedmuller S.B."/>
            <person name="Feldblyum T.V."/>
            <person name="Cho J.K."/>
            <person name="Quackenbush J."/>
            <person name="Sedegah M."/>
            <person name="Shoaibi A."/>
            <person name="Cummings L.M."/>
            <person name="Florens L."/>
            <person name="Yates J.R."/>
            <person name="Raine J.D."/>
            <person name="Sinden R.E."/>
            <person name="Harris M.A."/>
            <person name="Cunningham D.A."/>
            <person name="Preiser P.R."/>
            <person name="Bergman L.W."/>
            <person name="Vaidya A.B."/>
            <person name="van Lin L.H."/>
            <person name="Janse C.J."/>
            <person name="Waters A.P."/>
            <person name="Smith H.O."/>
            <person name="White O.R."/>
            <person name="Salzberg S.L."/>
            <person name="Venter J.C."/>
            <person name="Fraser C.M."/>
            <person name="Hoffman S.L."/>
            <person name="Gardner M.J."/>
            <person name="Carucci D.J."/>
        </authorList>
    </citation>
    <scope>NUCLEOTIDE SEQUENCE [LARGE SCALE GENOMIC DNA]</scope>
    <source>
        <strain evidence="1 2">17XNL</strain>
    </source>
</reference>
<dbReference type="EMBL" id="AABL01000346">
    <property type="protein sequence ID" value="EAA20616.1"/>
    <property type="molecule type" value="Genomic_DNA"/>
</dbReference>
<evidence type="ECO:0000313" key="2">
    <source>
        <dbReference type="Proteomes" id="UP000008553"/>
    </source>
</evidence>
<dbReference type="Proteomes" id="UP000008553">
    <property type="component" value="Unassembled WGS sequence"/>
</dbReference>
<sequence length="30" mass="3407">YKKLNKDIIHSPNPNMGSTNITLTHNIKTI</sequence>
<dbReference type="AlphaFoldDB" id="Q7RPY5"/>